<name>A0ABV6SBN8_9SPHN</name>
<feature type="domain" description="HTH merR-type" evidence="4">
    <location>
        <begin position="1"/>
        <end position="73"/>
    </location>
</feature>
<dbReference type="PANTHER" id="PTHR30204:SF94">
    <property type="entry name" value="HEAVY METAL-DEPENDENT TRANSCRIPTIONAL REGULATOR HI_0293-RELATED"/>
    <property type="match status" value="1"/>
</dbReference>
<keyword evidence="6" id="KW-1185">Reference proteome</keyword>
<evidence type="ECO:0000256" key="1">
    <source>
        <dbReference type="ARBA" id="ARBA00023015"/>
    </source>
</evidence>
<evidence type="ECO:0000256" key="3">
    <source>
        <dbReference type="ARBA" id="ARBA00023163"/>
    </source>
</evidence>
<dbReference type="CDD" id="cd04770">
    <property type="entry name" value="HTH_HMRTR"/>
    <property type="match status" value="1"/>
</dbReference>
<evidence type="ECO:0000256" key="2">
    <source>
        <dbReference type="ARBA" id="ARBA00023125"/>
    </source>
</evidence>
<dbReference type="InterPro" id="IPR009061">
    <property type="entry name" value="DNA-bd_dom_put_sf"/>
</dbReference>
<dbReference type="RefSeq" id="WP_267218462.1">
    <property type="nucleotide sequence ID" value="NZ_JAPCWC010000001.1"/>
</dbReference>
<dbReference type="Proteomes" id="UP001589858">
    <property type="component" value="Unassembled WGS sequence"/>
</dbReference>
<gene>
    <name evidence="5" type="ORF">ACFFF8_18890</name>
</gene>
<keyword evidence="2" id="KW-0238">DNA-binding</keyword>
<sequence length="149" mass="16137">MKRFLTIGALAKQAEVSADTIRFYEREGLLGSPDRLASGYRHYDADAVARLQYILRAKSLGFTLGEIKGLLALETDRENGVEGVRQRAQERIADLDRRITEMTGMRDALKALADACPGSGEPEACPILSALHGEETPECREGGSGKAAS</sequence>
<evidence type="ECO:0000313" key="5">
    <source>
        <dbReference type="EMBL" id="MFC0686657.1"/>
    </source>
</evidence>
<keyword evidence="3" id="KW-0804">Transcription</keyword>
<evidence type="ECO:0000259" key="4">
    <source>
        <dbReference type="PROSITE" id="PS50937"/>
    </source>
</evidence>
<keyword evidence="1" id="KW-0805">Transcription regulation</keyword>
<dbReference type="InterPro" id="IPR047057">
    <property type="entry name" value="MerR_fam"/>
</dbReference>
<dbReference type="Pfam" id="PF13411">
    <property type="entry name" value="MerR_1"/>
    <property type="match status" value="1"/>
</dbReference>
<dbReference type="PROSITE" id="PS50937">
    <property type="entry name" value="HTH_MERR_2"/>
    <property type="match status" value="1"/>
</dbReference>
<dbReference type="Gene3D" id="1.10.1660.10">
    <property type="match status" value="1"/>
</dbReference>
<proteinExistence type="predicted"/>
<dbReference type="SUPFAM" id="SSF46955">
    <property type="entry name" value="Putative DNA-binding domain"/>
    <property type="match status" value="1"/>
</dbReference>
<dbReference type="EMBL" id="JBHLTM010000075">
    <property type="protein sequence ID" value="MFC0686657.1"/>
    <property type="molecule type" value="Genomic_DNA"/>
</dbReference>
<dbReference type="InterPro" id="IPR000551">
    <property type="entry name" value="MerR-type_HTH_dom"/>
</dbReference>
<comment type="caution">
    <text evidence="5">The sequence shown here is derived from an EMBL/GenBank/DDBJ whole genome shotgun (WGS) entry which is preliminary data.</text>
</comment>
<accession>A0ABV6SBN8</accession>
<reference evidence="5 6" key="1">
    <citation type="submission" date="2024-09" db="EMBL/GenBank/DDBJ databases">
        <authorList>
            <person name="Sun Q."/>
            <person name="Mori K."/>
        </authorList>
    </citation>
    <scope>NUCLEOTIDE SEQUENCE [LARGE SCALE GENOMIC DNA]</scope>
    <source>
        <strain evidence="5 6">CICC 11035S</strain>
    </source>
</reference>
<protein>
    <submittedName>
        <fullName evidence="5">Heavy metal-responsive transcriptional regulator</fullName>
    </submittedName>
</protein>
<dbReference type="PANTHER" id="PTHR30204">
    <property type="entry name" value="REDOX-CYCLING DRUG-SENSING TRANSCRIPTIONAL ACTIVATOR SOXR"/>
    <property type="match status" value="1"/>
</dbReference>
<dbReference type="PRINTS" id="PR00040">
    <property type="entry name" value="HTHMERR"/>
</dbReference>
<organism evidence="5 6">
    <name type="scientific">Novosphingobium clariflavum</name>
    <dbReference type="NCBI Taxonomy" id="2029884"/>
    <lineage>
        <taxon>Bacteria</taxon>
        <taxon>Pseudomonadati</taxon>
        <taxon>Pseudomonadota</taxon>
        <taxon>Alphaproteobacteria</taxon>
        <taxon>Sphingomonadales</taxon>
        <taxon>Sphingomonadaceae</taxon>
        <taxon>Novosphingobium</taxon>
    </lineage>
</organism>
<dbReference type="SMART" id="SM00422">
    <property type="entry name" value="HTH_MERR"/>
    <property type="match status" value="1"/>
</dbReference>
<dbReference type="PROSITE" id="PS00552">
    <property type="entry name" value="HTH_MERR_1"/>
    <property type="match status" value="1"/>
</dbReference>
<evidence type="ECO:0000313" key="6">
    <source>
        <dbReference type="Proteomes" id="UP001589858"/>
    </source>
</evidence>